<dbReference type="SUPFAM" id="SSF52540">
    <property type="entry name" value="P-loop containing nucleoside triphosphate hydrolases"/>
    <property type="match status" value="1"/>
</dbReference>
<dbReference type="Gene3D" id="3.40.50.300">
    <property type="entry name" value="P-loop containing nucleotide triphosphate hydrolases"/>
    <property type="match status" value="3"/>
</dbReference>
<dbReference type="InterPro" id="IPR027417">
    <property type="entry name" value="P-loop_NTPase"/>
</dbReference>
<dbReference type="AlphaFoldDB" id="A0A1W2BQB1"/>
<dbReference type="EMBL" id="FWXS01000007">
    <property type="protein sequence ID" value="SMC74904.1"/>
    <property type="molecule type" value="Genomic_DNA"/>
</dbReference>
<dbReference type="PROSITE" id="PS51198">
    <property type="entry name" value="UVRD_HELICASE_ATP_BIND"/>
    <property type="match status" value="1"/>
</dbReference>
<dbReference type="GO" id="GO:0016887">
    <property type="term" value="F:ATP hydrolysis activity"/>
    <property type="evidence" value="ECO:0007669"/>
    <property type="project" value="RHEA"/>
</dbReference>
<evidence type="ECO:0000256" key="2">
    <source>
        <dbReference type="ARBA" id="ARBA00022801"/>
    </source>
</evidence>
<evidence type="ECO:0000313" key="13">
    <source>
        <dbReference type="Proteomes" id="UP000192393"/>
    </source>
</evidence>
<dbReference type="EC" id="5.6.2.4" evidence="7"/>
<protein>
    <recommendedName>
        <fullName evidence="7">DNA 3'-5' helicase</fullName>
        <ecNumber evidence="7">5.6.2.4</ecNumber>
    </recommendedName>
</protein>
<dbReference type="GO" id="GO:0043138">
    <property type="term" value="F:3'-5' DNA helicase activity"/>
    <property type="evidence" value="ECO:0007669"/>
    <property type="project" value="UniProtKB-EC"/>
</dbReference>
<dbReference type="GO" id="GO:0005829">
    <property type="term" value="C:cytosol"/>
    <property type="evidence" value="ECO:0007669"/>
    <property type="project" value="TreeGrafter"/>
</dbReference>
<evidence type="ECO:0000259" key="10">
    <source>
        <dbReference type="PROSITE" id="PS51198"/>
    </source>
</evidence>
<dbReference type="GO" id="GO:0003677">
    <property type="term" value="F:DNA binding"/>
    <property type="evidence" value="ECO:0007669"/>
    <property type="project" value="InterPro"/>
</dbReference>
<evidence type="ECO:0000256" key="8">
    <source>
        <dbReference type="ARBA" id="ARBA00048988"/>
    </source>
</evidence>
<evidence type="ECO:0000313" key="12">
    <source>
        <dbReference type="EMBL" id="SMC74904.1"/>
    </source>
</evidence>
<dbReference type="GO" id="GO:0004527">
    <property type="term" value="F:exonuclease activity"/>
    <property type="evidence" value="ECO:0007669"/>
    <property type="project" value="UniProtKB-KW"/>
</dbReference>
<dbReference type="GO" id="GO:0000725">
    <property type="term" value="P:recombinational repair"/>
    <property type="evidence" value="ECO:0007669"/>
    <property type="project" value="TreeGrafter"/>
</dbReference>
<dbReference type="GO" id="GO:0005524">
    <property type="term" value="F:ATP binding"/>
    <property type="evidence" value="ECO:0007669"/>
    <property type="project" value="UniProtKB-UniRule"/>
</dbReference>
<keyword evidence="12" id="KW-0540">Nuclease</keyword>
<evidence type="ECO:0000256" key="7">
    <source>
        <dbReference type="ARBA" id="ARBA00034808"/>
    </source>
</evidence>
<dbReference type="PROSITE" id="PS51217">
    <property type="entry name" value="UVRD_HELICASE_CTER"/>
    <property type="match status" value="1"/>
</dbReference>
<keyword evidence="5" id="KW-0413">Isomerase</keyword>
<keyword evidence="3 9" id="KW-0347">Helicase</keyword>
<evidence type="ECO:0000256" key="3">
    <source>
        <dbReference type="ARBA" id="ARBA00022806"/>
    </source>
</evidence>
<dbReference type="Gene3D" id="1.10.3170.10">
    <property type="entry name" value="Recbcd, chain B, domain 2"/>
    <property type="match status" value="1"/>
</dbReference>
<dbReference type="OrthoDB" id="9810135at2"/>
<keyword evidence="13" id="KW-1185">Reference proteome</keyword>
<dbReference type="PANTHER" id="PTHR11070">
    <property type="entry name" value="UVRD / RECB / PCRA DNA HELICASE FAMILY MEMBER"/>
    <property type="match status" value="1"/>
</dbReference>
<dbReference type="Pfam" id="PF00580">
    <property type="entry name" value="UvrD-helicase"/>
    <property type="match status" value="1"/>
</dbReference>
<evidence type="ECO:0000256" key="9">
    <source>
        <dbReference type="PROSITE-ProRule" id="PRU00560"/>
    </source>
</evidence>
<feature type="domain" description="UvrD-like helicase ATP-binding" evidence="10">
    <location>
        <begin position="1"/>
        <end position="464"/>
    </location>
</feature>
<evidence type="ECO:0000259" key="11">
    <source>
        <dbReference type="PROSITE" id="PS51217"/>
    </source>
</evidence>
<evidence type="ECO:0000256" key="1">
    <source>
        <dbReference type="ARBA" id="ARBA00022741"/>
    </source>
</evidence>
<dbReference type="InterPro" id="IPR014016">
    <property type="entry name" value="UvrD-like_ATP-bd"/>
</dbReference>
<keyword evidence="4 9" id="KW-0067">ATP-binding</keyword>
<gene>
    <name evidence="12" type="ORF">SAMN06296427_10729</name>
</gene>
<reference evidence="12 13" key="1">
    <citation type="submission" date="2017-04" db="EMBL/GenBank/DDBJ databases">
        <authorList>
            <person name="Afonso C.L."/>
            <person name="Miller P.J."/>
            <person name="Scott M.A."/>
            <person name="Spackman E."/>
            <person name="Goraichik I."/>
            <person name="Dimitrov K.M."/>
            <person name="Suarez D.L."/>
            <person name="Swayne D.E."/>
        </authorList>
    </citation>
    <scope>NUCLEOTIDE SEQUENCE [LARGE SCALE GENOMIC DNA]</scope>
    <source>
        <strain evidence="12 13">CGMCC 1.12708</strain>
    </source>
</reference>
<evidence type="ECO:0000256" key="6">
    <source>
        <dbReference type="ARBA" id="ARBA00034617"/>
    </source>
</evidence>
<dbReference type="RefSeq" id="WP_084017718.1">
    <property type="nucleotide sequence ID" value="NZ_FWXS01000007.1"/>
</dbReference>
<keyword evidence="12" id="KW-0269">Exonuclease</keyword>
<feature type="binding site" evidence="9">
    <location>
        <begin position="12"/>
        <end position="19"/>
    </location>
    <ligand>
        <name>ATP</name>
        <dbReference type="ChEBI" id="CHEBI:30616"/>
    </ligand>
</feature>
<dbReference type="InterPro" id="IPR014017">
    <property type="entry name" value="DNA_helicase_UvrD-like_C"/>
</dbReference>
<dbReference type="InterPro" id="IPR000212">
    <property type="entry name" value="DNA_helicase_UvrD/REP"/>
</dbReference>
<keyword evidence="1 9" id="KW-0547">Nucleotide-binding</keyword>
<evidence type="ECO:0000256" key="5">
    <source>
        <dbReference type="ARBA" id="ARBA00023235"/>
    </source>
</evidence>
<dbReference type="Proteomes" id="UP000192393">
    <property type="component" value="Unassembled WGS sequence"/>
</dbReference>
<dbReference type="STRING" id="1434700.SAMN06296427_10729"/>
<dbReference type="PANTHER" id="PTHR11070:SF67">
    <property type="entry name" value="DNA 3'-5' HELICASE"/>
    <property type="match status" value="1"/>
</dbReference>
<accession>A0A1W2BQB1</accession>
<name>A0A1W2BQB1_9FLAO</name>
<feature type="domain" description="UvrD-like helicase C-terminal" evidence="11">
    <location>
        <begin position="489"/>
        <end position="731"/>
    </location>
</feature>
<organism evidence="12 13">
    <name type="scientific">Moheibacter sediminis</name>
    <dbReference type="NCBI Taxonomy" id="1434700"/>
    <lineage>
        <taxon>Bacteria</taxon>
        <taxon>Pseudomonadati</taxon>
        <taxon>Bacteroidota</taxon>
        <taxon>Flavobacteriia</taxon>
        <taxon>Flavobacteriales</taxon>
        <taxon>Weeksellaceae</taxon>
        <taxon>Moheibacter</taxon>
    </lineage>
</organism>
<proteinExistence type="predicted"/>
<keyword evidence="2 9" id="KW-0378">Hydrolase</keyword>
<evidence type="ECO:0000256" key="4">
    <source>
        <dbReference type="ARBA" id="ARBA00022840"/>
    </source>
</evidence>
<dbReference type="Pfam" id="PF13361">
    <property type="entry name" value="UvrD_C"/>
    <property type="match status" value="2"/>
</dbReference>
<sequence length="1030" mass="119364">MLKSNEFKIYNASAGAGKTYTLVREYLSILLTDSNPFKFESILAITFTNKAANEMKQRILEKLVEFSNENYTEISELHNLSQELNIEPEKIHLRSREILSKILHNYSRFSVSTIDKFNLRLMKSFAQDMGLSVNFNVEMDLENLLEESVNQLFSKIGEDELLTSVLIEIAVDNLEENRSWDITRELISNAKGLYSDTHLEKLGALQKYDLEEFNKFRKIVYQKVSSRKNDLKQIANEVLDLIQKNGIALDEFSGGKSGIPGFFTKFLNDDFSFPTATHLKNIENSNPDKFASGKASAITSNSIEVIFPEIKSQFFEAYKILQNLPLWEGIQKTVAALSIINEVEKSVESIKEDNNVLLISEFNKLISSNLQKQPSGFIYERIGNRFHHYFIDEFQDTSTLQWKNLNPLIENARAGSDTVMLVGDAKQSIYRFRGGNPEQMVKLINEKDVLDITVENLPKNWRSYENIIHFNNQFYQSISPNLPTENYQNLYLQGNNQESNHKKGGYVQLNFIEKNDGTEVYEEHTLNQILINVNSVLEQGFEFGEITILHRTNAHGKLIAEFLSQENIPVISAESLLVSNSSEIQLIELFFKAISNEEDLVSKAKFLTKLNELNIIQNEDITSEIQSVLKENLIHLKDYLTQYELDINFIFQPSLSLYDFTEKAIKSFNLGKNGNAYIQYFLDFVLEYSIKNEYNLQRFLEHWEEKKGKLSVSMPEGINAVNLMTIHKSKGLEFPVVILPFADWGERMMAPKFWVPLQDEDLPFEEFIVDAFGNLENVSPEIAQIIQNERNEFELDNLNMLYVATTRAVEQLYITTQKLKPNSNNKGVSLYFNNYVETTENEIVLEGEKKRFSVLKHSKNETEKIPFISENWNEKITISKESSKRWRKRKSIVYGELIHDFMKFIYTEKNIDSTLQNIINLGLIQKNESEAIRKLILEIVNHDRLKLYFSEEYKSINERDFINELGEVYRPDRISYQENIATIIDYKTGNMQEEHVNQINSYAENLTKNGFEVKEKLLVYIGEEIEVKEI</sequence>
<comment type="catalytic activity">
    <reaction evidence="6">
        <text>Couples ATP hydrolysis with the unwinding of duplex DNA by translocating in the 3'-5' direction.</text>
        <dbReference type="EC" id="5.6.2.4"/>
    </reaction>
</comment>
<comment type="catalytic activity">
    <reaction evidence="8">
        <text>ATP + H2O = ADP + phosphate + H(+)</text>
        <dbReference type="Rhea" id="RHEA:13065"/>
        <dbReference type="ChEBI" id="CHEBI:15377"/>
        <dbReference type="ChEBI" id="CHEBI:15378"/>
        <dbReference type="ChEBI" id="CHEBI:30616"/>
        <dbReference type="ChEBI" id="CHEBI:43474"/>
        <dbReference type="ChEBI" id="CHEBI:456216"/>
        <dbReference type="EC" id="5.6.2.4"/>
    </reaction>
</comment>